<keyword evidence="24" id="KW-1185">Reference proteome</keyword>
<dbReference type="CDD" id="cd07971">
    <property type="entry name" value="OBF_DNA_ligase_LigD"/>
    <property type="match status" value="1"/>
</dbReference>
<organism evidence="23 24">
    <name type="scientific">Sphingobacterium athyrii</name>
    <dbReference type="NCBI Taxonomy" id="2152717"/>
    <lineage>
        <taxon>Bacteria</taxon>
        <taxon>Pseudomonadati</taxon>
        <taxon>Bacteroidota</taxon>
        <taxon>Sphingobacteriia</taxon>
        <taxon>Sphingobacteriales</taxon>
        <taxon>Sphingobacteriaceae</taxon>
        <taxon>Sphingobacterium</taxon>
    </lineage>
</organism>
<dbReference type="Proteomes" id="UP000250831">
    <property type="component" value="Unassembled WGS sequence"/>
</dbReference>
<evidence type="ECO:0000256" key="2">
    <source>
        <dbReference type="ARBA" id="ARBA00012727"/>
    </source>
</evidence>
<dbReference type="InterPro" id="IPR012310">
    <property type="entry name" value="DNA_ligase_ATP-dep_cent"/>
</dbReference>
<dbReference type="Pfam" id="PF01068">
    <property type="entry name" value="DNA_ligase_A_M"/>
    <property type="match status" value="1"/>
</dbReference>
<dbReference type="Pfam" id="PF13298">
    <property type="entry name" value="LigD_N"/>
    <property type="match status" value="1"/>
</dbReference>
<dbReference type="InterPro" id="IPR014146">
    <property type="entry name" value="LigD_ligase_dom"/>
</dbReference>
<keyword evidence="13" id="KW-0239">DNA-directed DNA polymerase</keyword>
<dbReference type="InterPro" id="IPR052171">
    <property type="entry name" value="NHEJ_LigD"/>
</dbReference>
<dbReference type="Gene3D" id="3.30.1490.70">
    <property type="match status" value="1"/>
</dbReference>
<dbReference type="Gene3D" id="3.30.470.30">
    <property type="entry name" value="DNA ligase/mRNA capping enzyme"/>
    <property type="match status" value="1"/>
</dbReference>
<evidence type="ECO:0000256" key="10">
    <source>
        <dbReference type="ARBA" id="ARBA00022801"/>
    </source>
</evidence>
<dbReference type="OrthoDB" id="9802472at2"/>
<gene>
    <name evidence="23" type="primary">ligD</name>
    <name evidence="23" type="ORF">DCO56_04220</name>
</gene>
<evidence type="ECO:0000256" key="17">
    <source>
        <dbReference type="ARBA" id="ARBA00023211"/>
    </source>
</evidence>
<dbReference type="GO" id="GO:0004527">
    <property type="term" value="F:exonuclease activity"/>
    <property type="evidence" value="ECO:0007669"/>
    <property type="project" value="UniProtKB-KW"/>
</dbReference>
<keyword evidence="16" id="KW-0234">DNA repair</keyword>
<dbReference type="Pfam" id="PF04679">
    <property type="entry name" value="DNA_ligase_A_C"/>
    <property type="match status" value="1"/>
</dbReference>
<comment type="cofactor">
    <cofactor evidence="1">
        <name>Mn(2+)</name>
        <dbReference type="ChEBI" id="CHEBI:29035"/>
    </cofactor>
</comment>
<dbReference type="InterPro" id="IPR012309">
    <property type="entry name" value="DNA_ligase_ATP-dep_C"/>
</dbReference>
<keyword evidence="8" id="KW-0547">Nucleotide-binding</keyword>
<dbReference type="Gene3D" id="3.90.920.10">
    <property type="entry name" value="DNA primase, PRIM domain"/>
    <property type="match status" value="1"/>
</dbReference>
<evidence type="ECO:0000256" key="11">
    <source>
        <dbReference type="ARBA" id="ARBA00022839"/>
    </source>
</evidence>
<dbReference type="Pfam" id="PF21686">
    <property type="entry name" value="LigD_Prim-Pol"/>
    <property type="match status" value="1"/>
</dbReference>
<dbReference type="RefSeq" id="WP_108632461.1">
    <property type="nucleotide sequence ID" value="NZ_QCXX01000001.1"/>
</dbReference>
<dbReference type="SUPFAM" id="SSF50249">
    <property type="entry name" value="Nucleic acid-binding proteins"/>
    <property type="match status" value="1"/>
</dbReference>
<dbReference type="GO" id="GO:0006281">
    <property type="term" value="P:DNA repair"/>
    <property type="evidence" value="ECO:0007669"/>
    <property type="project" value="UniProtKB-KW"/>
</dbReference>
<dbReference type="PROSITE" id="PS50160">
    <property type="entry name" value="DNA_LIGASE_A3"/>
    <property type="match status" value="1"/>
</dbReference>
<dbReference type="InterPro" id="IPR014145">
    <property type="entry name" value="LigD_pol_dom"/>
</dbReference>
<dbReference type="NCBIfam" id="TIGR02778">
    <property type="entry name" value="ligD_pol"/>
    <property type="match status" value="1"/>
</dbReference>
<reference evidence="23 24" key="1">
    <citation type="submission" date="2018-04" db="EMBL/GenBank/DDBJ databases">
        <title>Sphingobacterium sp. M46 Genome.</title>
        <authorList>
            <person name="Cheng J."/>
            <person name="Li Y."/>
        </authorList>
    </citation>
    <scope>NUCLEOTIDE SEQUENCE [LARGE SCALE GENOMIC DNA]</scope>
    <source>
        <strain evidence="23 24">M46</strain>
    </source>
</reference>
<feature type="domain" description="ATP-dependent DNA ligase family profile" evidence="22">
    <location>
        <begin position="345"/>
        <end position="467"/>
    </location>
</feature>
<dbReference type="InterPro" id="IPR012340">
    <property type="entry name" value="NA-bd_OB-fold"/>
</dbReference>
<keyword evidence="6" id="KW-0540">Nuclease</keyword>
<dbReference type="GO" id="GO:0003910">
    <property type="term" value="F:DNA ligase (ATP) activity"/>
    <property type="evidence" value="ECO:0007669"/>
    <property type="project" value="UniProtKB-EC"/>
</dbReference>
<evidence type="ECO:0000256" key="20">
    <source>
        <dbReference type="ARBA" id="ARBA00034003"/>
    </source>
</evidence>
<dbReference type="PANTHER" id="PTHR42705:SF2">
    <property type="entry name" value="BIFUNCTIONAL NON-HOMOLOGOUS END JOINING PROTEIN LIGD"/>
    <property type="match status" value="1"/>
</dbReference>
<dbReference type="NCBIfam" id="TIGR02779">
    <property type="entry name" value="NHEJ_ligase_lig"/>
    <property type="match status" value="1"/>
</dbReference>
<evidence type="ECO:0000256" key="16">
    <source>
        <dbReference type="ARBA" id="ARBA00023204"/>
    </source>
</evidence>
<keyword evidence="18" id="KW-0511">Multifunctional enzyme</keyword>
<keyword evidence="15" id="KW-0233">DNA recombination</keyword>
<dbReference type="GO" id="GO:0005524">
    <property type="term" value="F:ATP binding"/>
    <property type="evidence" value="ECO:0007669"/>
    <property type="project" value="UniProtKB-KW"/>
</dbReference>
<keyword evidence="7" id="KW-0479">Metal-binding</keyword>
<keyword evidence="12" id="KW-0067">ATP-binding</keyword>
<dbReference type="CDD" id="cd04865">
    <property type="entry name" value="LigD_Pol_like_2"/>
    <property type="match status" value="1"/>
</dbReference>
<dbReference type="GO" id="GO:0046872">
    <property type="term" value="F:metal ion binding"/>
    <property type="evidence" value="ECO:0007669"/>
    <property type="project" value="UniProtKB-KW"/>
</dbReference>
<keyword evidence="9" id="KW-0227">DNA damage</keyword>
<comment type="catalytic activity">
    <reaction evidence="20">
        <text>ATP + (deoxyribonucleotide)n-3'-hydroxyl + 5'-phospho-(deoxyribonucleotide)m = (deoxyribonucleotide)n+m + AMP + diphosphate.</text>
        <dbReference type="EC" id="6.5.1.1"/>
    </reaction>
</comment>
<keyword evidence="10" id="KW-0378">Hydrolase</keyword>
<keyword evidence="17" id="KW-0464">Manganese</keyword>
<evidence type="ECO:0000256" key="9">
    <source>
        <dbReference type="ARBA" id="ARBA00022763"/>
    </source>
</evidence>
<evidence type="ECO:0000256" key="19">
    <source>
        <dbReference type="ARBA" id="ARBA00029943"/>
    </source>
</evidence>
<evidence type="ECO:0000256" key="3">
    <source>
        <dbReference type="ARBA" id="ARBA00022598"/>
    </source>
</evidence>
<evidence type="ECO:0000256" key="13">
    <source>
        <dbReference type="ARBA" id="ARBA00022932"/>
    </source>
</evidence>
<comment type="caution">
    <text evidence="23">The sequence shown here is derived from an EMBL/GenBank/DDBJ whole genome shotgun (WGS) entry which is preliminary data.</text>
</comment>
<keyword evidence="14" id="KW-0238">DNA-binding</keyword>
<evidence type="ECO:0000256" key="6">
    <source>
        <dbReference type="ARBA" id="ARBA00022722"/>
    </source>
</evidence>
<keyword evidence="3 23" id="KW-0436">Ligase</keyword>
<evidence type="ECO:0000256" key="15">
    <source>
        <dbReference type="ARBA" id="ARBA00023172"/>
    </source>
</evidence>
<dbReference type="InterPro" id="IPR014143">
    <property type="entry name" value="NHEJ_ligase_prk"/>
</dbReference>
<dbReference type="EC" id="6.5.1.1" evidence="2"/>
<evidence type="ECO:0000256" key="8">
    <source>
        <dbReference type="ARBA" id="ARBA00022741"/>
    </source>
</evidence>
<feature type="region of interest" description="Disordered" evidence="21">
    <location>
        <begin position="1"/>
        <end position="25"/>
    </location>
</feature>
<evidence type="ECO:0000313" key="23">
    <source>
        <dbReference type="EMBL" id="PUV26171.1"/>
    </source>
</evidence>
<dbReference type="PANTHER" id="PTHR42705">
    <property type="entry name" value="BIFUNCTIONAL NON-HOMOLOGOUS END JOINING PROTEIN LIGD"/>
    <property type="match status" value="1"/>
</dbReference>
<proteinExistence type="predicted"/>
<evidence type="ECO:0000259" key="22">
    <source>
        <dbReference type="PROSITE" id="PS50160"/>
    </source>
</evidence>
<accession>A0A363NZT7</accession>
<evidence type="ECO:0000256" key="21">
    <source>
        <dbReference type="SAM" id="MobiDB-lite"/>
    </source>
</evidence>
<dbReference type="Gene3D" id="2.40.50.140">
    <property type="entry name" value="Nucleic acid-binding proteins"/>
    <property type="match status" value="1"/>
</dbReference>
<dbReference type="NCBIfam" id="TIGR02777">
    <property type="entry name" value="LigD_PE_dom"/>
    <property type="match status" value="1"/>
</dbReference>
<evidence type="ECO:0000313" key="24">
    <source>
        <dbReference type="Proteomes" id="UP000250831"/>
    </source>
</evidence>
<dbReference type="GO" id="GO:0006310">
    <property type="term" value="P:DNA recombination"/>
    <property type="evidence" value="ECO:0007669"/>
    <property type="project" value="UniProtKB-KW"/>
</dbReference>
<dbReference type="InterPro" id="IPR014144">
    <property type="entry name" value="LigD_PE_domain"/>
</dbReference>
<dbReference type="GO" id="GO:0003887">
    <property type="term" value="F:DNA-directed DNA polymerase activity"/>
    <property type="evidence" value="ECO:0007669"/>
    <property type="project" value="UniProtKB-KW"/>
</dbReference>
<keyword evidence="11" id="KW-0269">Exonuclease</keyword>
<evidence type="ECO:0000256" key="18">
    <source>
        <dbReference type="ARBA" id="ARBA00023268"/>
    </source>
</evidence>
<evidence type="ECO:0000256" key="1">
    <source>
        <dbReference type="ARBA" id="ARBA00001936"/>
    </source>
</evidence>
<name>A0A363NZT7_9SPHI</name>
<evidence type="ECO:0000256" key="14">
    <source>
        <dbReference type="ARBA" id="ARBA00023125"/>
    </source>
</evidence>
<evidence type="ECO:0000256" key="7">
    <source>
        <dbReference type="ARBA" id="ARBA00022723"/>
    </source>
</evidence>
<dbReference type="SUPFAM" id="SSF56091">
    <property type="entry name" value="DNA ligase/mRNA capping enzyme, catalytic domain"/>
    <property type="match status" value="1"/>
</dbReference>
<sequence>MGLTKYRNKRTAEKTPEPFGGKPNGKELRFVVQKHDASHLHYDFRLEMDGVLKSWAVPKGPSLDPTIKRLAMMVEDHPYDYRNFEGIIPKGQYGGGTVIVWDQGTYESVEGAKDDIATMDKSLRHQLYSGKLKFKLHGKKLKGEFALVKAHGRGDNGWLLMKLEDKYASDQDITKKDKSVISGKTIAQMEKSPDKVYGKSIVKKDSTLKDKHSTTKKAAEMISEQLEAKPGEQLETQAVRDKLLKKCPRQAFYTHIEPMLATLVDKPFDNGDWVYEVKWDGYRAVAFMHKGDVDLKSRNDKSFNEKFYPIYDQLKEIKLNAIMDGEVVVLDKNGVANFGGLQNWRSEADGDLVYYVFDILWYEGKDLKNLSLLERKAILKTVLPQSEQILFSEHFDTSGADFLKEAKKLGLEGIMAKRKYSSYHVNNRSHDWLKIKANKRQEVVIGGYTLNDDSGKLFSSLLVGIYEEKKLIYTGKVGTGFNAKMQKEMMTLFKPLIIEETPFAEEPNVNKPSRFRPNPPHASVTWLRPELVCEVSFTEITNDGVMRHPSFVGMREDKNPKKIMLEKEEPVQQIVEDKTNHMVKSRMAGGRKTLLNPTEKTQVKKINKQELKFTNLDKIFWPKEKITKGDLINYYYQVAPFILPYLKGRPQSMNRFPNGINGEGFYFKDVTDTAPDWAELYLYQSEADNRDRHYLVGKDEATLLYMANLGCIEMNPWNSTIKKPDHPTYCIIDLDPDKNSFDQVIEAAQVTKQILDSMGVPSYCKTSGSTGLHIYIPLGNKYTYDQAKEFARIIVTLVHAEIPAYTSLERTVRDRKGKMYLDFLQNRPHATIASVYSVRPKPGATISMPLHWDEVKKGLKMTDFTIFNAMERITSMGDIFKPVLGKGIDLKKIIGAYSAK</sequence>
<keyword evidence="4" id="KW-0808">Transferase</keyword>
<dbReference type="GO" id="GO:0003677">
    <property type="term" value="F:DNA binding"/>
    <property type="evidence" value="ECO:0007669"/>
    <property type="project" value="UniProtKB-KW"/>
</dbReference>
<dbReference type="CDD" id="cd07906">
    <property type="entry name" value="Adenylation_DNA_ligase_LigD_LigC"/>
    <property type="match status" value="1"/>
</dbReference>
<dbReference type="EMBL" id="QCXX01000001">
    <property type="protein sequence ID" value="PUV26171.1"/>
    <property type="molecule type" value="Genomic_DNA"/>
</dbReference>
<keyword evidence="5" id="KW-0548">Nucleotidyltransferase</keyword>
<protein>
    <recommendedName>
        <fullName evidence="2">DNA ligase (ATP)</fullName>
        <ecNumber evidence="2">6.5.1.1</ecNumber>
    </recommendedName>
    <alternativeName>
        <fullName evidence="19">NHEJ DNA polymerase</fullName>
    </alternativeName>
</protein>
<dbReference type="AlphaFoldDB" id="A0A363NZT7"/>
<dbReference type="NCBIfam" id="TIGR02776">
    <property type="entry name" value="NHEJ_ligase_prk"/>
    <property type="match status" value="1"/>
</dbReference>
<evidence type="ECO:0000256" key="4">
    <source>
        <dbReference type="ARBA" id="ARBA00022679"/>
    </source>
</evidence>
<evidence type="ECO:0000256" key="12">
    <source>
        <dbReference type="ARBA" id="ARBA00022840"/>
    </source>
</evidence>
<evidence type="ECO:0000256" key="5">
    <source>
        <dbReference type="ARBA" id="ARBA00022695"/>
    </source>
</evidence>